<accession>A0A8H3W2J6</accession>
<name>A0A8H3W2J6_9PEZI</name>
<reference evidence="1 2" key="1">
    <citation type="submission" date="2019-12" db="EMBL/GenBank/DDBJ databases">
        <title>A genome sequence resource for the geographically widespread anthracnose pathogen Colletotrichum asianum.</title>
        <authorList>
            <person name="Meng Y."/>
        </authorList>
    </citation>
    <scope>NUCLEOTIDE SEQUENCE [LARGE SCALE GENOMIC DNA]</scope>
    <source>
        <strain evidence="1 2">ICMP 18580</strain>
    </source>
</reference>
<keyword evidence="2" id="KW-1185">Reference proteome</keyword>
<dbReference type="AlphaFoldDB" id="A0A8H3W2J6"/>
<proteinExistence type="predicted"/>
<gene>
    <name evidence="1" type="ORF">GQ607_015634</name>
</gene>
<dbReference type="EMBL" id="WOWK01000137">
    <property type="protein sequence ID" value="KAF0317117.1"/>
    <property type="molecule type" value="Genomic_DNA"/>
</dbReference>
<comment type="caution">
    <text evidence="1">The sequence shown here is derived from an EMBL/GenBank/DDBJ whole genome shotgun (WGS) entry which is preliminary data.</text>
</comment>
<evidence type="ECO:0000313" key="1">
    <source>
        <dbReference type="EMBL" id="KAF0317117.1"/>
    </source>
</evidence>
<evidence type="ECO:0000313" key="2">
    <source>
        <dbReference type="Proteomes" id="UP000434172"/>
    </source>
</evidence>
<dbReference type="Proteomes" id="UP000434172">
    <property type="component" value="Unassembled WGS sequence"/>
</dbReference>
<protein>
    <submittedName>
        <fullName evidence="1">Uncharacterized protein</fullName>
    </submittedName>
</protein>
<organism evidence="1 2">
    <name type="scientific">Colletotrichum asianum</name>
    <dbReference type="NCBI Taxonomy" id="702518"/>
    <lineage>
        <taxon>Eukaryota</taxon>
        <taxon>Fungi</taxon>
        <taxon>Dikarya</taxon>
        <taxon>Ascomycota</taxon>
        <taxon>Pezizomycotina</taxon>
        <taxon>Sordariomycetes</taxon>
        <taxon>Hypocreomycetidae</taxon>
        <taxon>Glomerellales</taxon>
        <taxon>Glomerellaceae</taxon>
        <taxon>Colletotrichum</taxon>
        <taxon>Colletotrichum gloeosporioides species complex</taxon>
    </lineage>
</organism>
<sequence>MLSGDLTGGAVDPVAFGDEVQHLASQDVGDDTGTDPTTNYILSDAWIPGKPKAFNFAAVSALAAAGALPP</sequence>